<evidence type="ECO:0000256" key="3">
    <source>
        <dbReference type="ARBA" id="ARBA00022553"/>
    </source>
</evidence>
<dbReference type="Pfam" id="PF13193">
    <property type="entry name" value="AMP-binding_C"/>
    <property type="match status" value="2"/>
</dbReference>
<dbReference type="NCBIfam" id="TIGR01733">
    <property type="entry name" value="AA-adenyl-dom"/>
    <property type="match status" value="2"/>
</dbReference>
<dbReference type="InterPro" id="IPR025110">
    <property type="entry name" value="AMP-bd_C"/>
</dbReference>
<dbReference type="SUPFAM" id="SSF56801">
    <property type="entry name" value="Acetyl-CoA synthetase-like"/>
    <property type="match status" value="2"/>
</dbReference>
<keyword evidence="4" id="KW-0677">Repeat</keyword>
<dbReference type="NCBIfam" id="TIGR01720">
    <property type="entry name" value="NRPS-para261"/>
    <property type="match status" value="1"/>
</dbReference>
<comment type="caution">
    <text evidence="7">The sequence shown here is derived from an EMBL/GenBank/DDBJ whole genome shotgun (WGS) entry which is preliminary data.</text>
</comment>
<dbReference type="Pfam" id="PF00550">
    <property type="entry name" value="PP-binding"/>
    <property type="match status" value="2"/>
</dbReference>
<proteinExistence type="predicted"/>
<evidence type="ECO:0000256" key="2">
    <source>
        <dbReference type="ARBA" id="ARBA00022450"/>
    </source>
</evidence>
<dbReference type="InterPro" id="IPR045851">
    <property type="entry name" value="AMP-bd_C_sf"/>
</dbReference>
<feature type="domain" description="Carrier" evidence="6">
    <location>
        <begin position="2093"/>
        <end position="2167"/>
    </location>
</feature>
<dbReference type="PANTHER" id="PTHR45527:SF1">
    <property type="entry name" value="FATTY ACID SYNTHASE"/>
    <property type="match status" value="1"/>
</dbReference>
<dbReference type="InterPro" id="IPR001242">
    <property type="entry name" value="Condensation_dom"/>
</dbReference>
<feature type="region of interest" description="Disordered" evidence="5">
    <location>
        <begin position="2072"/>
        <end position="2091"/>
    </location>
</feature>
<dbReference type="PROSITE" id="PS00012">
    <property type="entry name" value="PHOSPHOPANTETHEINE"/>
    <property type="match status" value="1"/>
</dbReference>
<dbReference type="PROSITE" id="PS00455">
    <property type="entry name" value="AMP_BINDING"/>
    <property type="match status" value="2"/>
</dbReference>
<feature type="region of interest" description="Disordered" evidence="5">
    <location>
        <begin position="1020"/>
        <end position="1039"/>
    </location>
</feature>
<dbReference type="InterPro" id="IPR020806">
    <property type="entry name" value="PKS_PP-bd"/>
</dbReference>
<dbReference type="PANTHER" id="PTHR45527">
    <property type="entry name" value="NONRIBOSOMAL PEPTIDE SYNTHETASE"/>
    <property type="match status" value="1"/>
</dbReference>
<evidence type="ECO:0000256" key="5">
    <source>
        <dbReference type="SAM" id="MobiDB-lite"/>
    </source>
</evidence>
<keyword evidence="8" id="KW-1185">Reference proteome</keyword>
<dbReference type="SUPFAM" id="SSF47336">
    <property type="entry name" value="ACP-like"/>
    <property type="match status" value="2"/>
</dbReference>
<dbReference type="PROSITE" id="PS50075">
    <property type="entry name" value="CARRIER"/>
    <property type="match status" value="2"/>
</dbReference>
<comment type="cofactor">
    <cofactor evidence="1">
        <name>pantetheine 4'-phosphate</name>
        <dbReference type="ChEBI" id="CHEBI:47942"/>
    </cofactor>
</comment>
<name>A0ABS8MP48_9FLAO</name>
<dbReference type="Pfam" id="PF00668">
    <property type="entry name" value="Condensation"/>
    <property type="match status" value="3"/>
</dbReference>
<organism evidence="7 8">
    <name type="scientific">Flavobacterium pisciphilum</name>
    <dbReference type="NCBI Taxonomy" id="2893755"/>
    <lineage>
        <taxon>Bacteria</taxon>
        <taxon>Pseudomonadati</taxon>
        <taxon>Bacteroidota</taxon>
        <taxon>Flavobacteriia</taxon>
        <taxon>Flavobacteriales</taxon>
        <taxon>Flavobacteriaceae</taxon>
        <taxon>Flavobacterium</taxon>
    </lineage>
</organism>
<dbReference type="Gene3D" id="3.30.559.10">
    <property type="entry name" value="Chloramphenicol acetyltransferase-like domain"/>
    <property type="match status" value="3"/>
</dbReference>
<feature type="domain" description="Carrier" evidence="6">
    <location>
        <begin position="1041"/>
        <end position="1116"/>
    </location>
</feature>
<dbReference type="InterPro" id="IPR009081">
    <property type="entry name" value="PP-bd_ACP"/>
</dbReference>
<dbReference type="Gene3D" id="3.30.300.30">
    <property type="match status" value="2"/>
</dbReference>
<dbReference type="InterPro" id="IPR036736">
    <property type="entry name" value="ACP-like_sf"/>
</dbReference>
<dbReference type="Gene3D" id="3.40.50.980">
    <property type="match status" value="4"/>
</dbReference>
<keyword evidence="3" id="KW-0597">Phosphoprotein</keyword>
<dbReference type="InterPro" id="IPR010071">
    <property type="entry name" value="AA_adenyl_dom"/>
</dbReference>
<dbReference type="Gene3D" id="3.30.559.30">
    <property type="entry name" value="Nonribosomal peptide synthetase, condensation domain"/>
    <property type="match status" value="3"/>
</dbReference>
<evidence type="ECO:0000313" key="8">
    <source>
        <dbReference type="Proteomes" id="UP001430919"/>
    </source>
</evidence>
<dbReference type="Pfam" id="PF00501">
    <property type="entry name" value="AMP-binding"/>
    <property type="match status" value="2"/>
</dbReference>
<dbReference type="InterPro" id="IPR000873">
    <property type="entry name" value="AMP-dep_synth/lig_dom"/>
</dbReference>
<evidence type="ECO:0000256" key="4">
    <source>
        <dbReference type="ARBA" id="ARBA00022737"/>
    </source>
</evidence>
<gene>
    <name evidence="7" type="ORF">LNQ49_02825</name>
</gene>
<keyword evidence="2" id="KW-0596">Phosphopantetheine</keyword>
<dbReference type="CDD" id="cd19531">
    <property type="entry name" value="LCL_NRPS-like"/>
    <property type="match status" value="2"/>
</dbReference>
<evidence type="ECO:0000259" key="6">
    <source>
        <dbReference type="PROSITE" id="PS50075"/>
    </source>
</evidence>
<evidence type="ECO:0000313" key="7">
    <source>
        <dbReference type="EMBL" id="MCC9070533.1"/>
    </source>
</evidence>
<dbReference type="Proteomes" id="UP001430919">
    <property type="component" value="Unassembled WGS sequence"/>
</dbReference>
<dbReference type="Gene3D" id="1.10.1200.10">
    <property type="entry name" value="ACP-like"/>
    <property type="match status" value="2"/>
</dbReference>
<dbReference type="EMBL" id="JAJJMO010000001">
    <property type="protein sequence ID" value="MCC9070533.1"/>
    <property type="molecule type" value="Genomic_DNA"/>
</dbReference>
<dbReference type="SMART" id="SM00823">
    <property type="entry name" value="PKS_PP"/>
    <property type="match status" value="2"/>
</dbReference>
<dbReference type="CDD" id="cd05930">
    <property type="entry name" value="A_NRPS"/>
    <property type="match status" value="2"/>
</dbReference>
<dbReference type="SUPFAM" id="SSF52777">
    <property type="entry name" value="CoA-dependent acyltransferases"/>
    <property type="match status" value="6"/>
</dbReference>
<sequence>MESIIKKIIENKLLLKLENGKLKVYKKDAGSISPELLEEIRNNKSSLEDYLLSQEKNAFSNDLKLNIPKLEDYENYELSSSQRRLWILNHFEKGAVAYNIPSNFELNGNYNIDNFKKAINALIERHEILRTIFKKDEKGEIRQWVLPLKDINFSVDYLDLSQDQNGAALAKSYIESDEYKPFDLQKGPLFRVSIYKLSDEKFILYFNIHHIIGDAWSMEILFRDTFALYESYQKETAHSLPELRIHYKEYAAWQQGQIRNGAFEKHKEFWKNKFVGDLPLLDLPSEKIRPKTKTYNGYKLGAYVSAETTMKLESYCKANAGSLYIGLVALWKTLFYKYTGQNDIVIGAPIAGRNHLDLDDQVGFFINTLPLRDILDPSASFDELFNQIKGNTLESFNFQQYPFDLLTEDLNLLRNPSRSAIFDVIIGLPETQANAEDFVVDPNKIDRIFDLGKIVSKVDLAIIFSKVGNHLFFDITFNTDVYERGMIEKLIAHFKQLAAQILDEPSQTLKAIDYLSKIERTALLDIYPSNSFEESGVTILDLFSKSVALKPDAIAYSFNSQKNTYQELDVQSDRLGYYLRKTYNLKNNDLVGILMDTNEWSVLCLLGILKSGAGYVFIDKELPEERKAYIIEDASIKALIILSDDLFDVISFTVPVFSIDVQYSDFMDLELDPTSTTSISGSDTAYVIYTSGTTGKPKGVMVSHSNVVDYYQGLEHTLSLSRFSRFGLMSSLSADLGKTVVYGSLLGGGTLYGFSKQTLMDAESLKGHIEKESIDCIKIVPSHWKAISGPNHLLLPTSMIIFGGEVLSLDILDRLRDQQSHIEIINHYGPTETTIGKLLHCVSLDNSYVQVPVGKPFSSTSVYIVNEDLELCPLGISGELLIGGLGVAKGYVNHPELTAKHFITNPFGEGVLYKTGDKVRMRPDGEIIFLGRIDDQVKIRGYRVEPHEIASTVLSYDFVDQSIVLADEDSNGYKRLVCYLVPESGYSEEGLKSFLQSRLPDYMVPGIYIELDHMPLTSNGKIDRKSLPSPKGYESNQDYEAPRNELEEDLCEIWSSLFNIERVGINDDFFALGGHSILAIQLISEIKNKQNVEISITDLFESPTVSKLSHFILNQSLEEKDLTIHPQVRPEKIPLSFAQERLWFIDNWKGSLPYHQPALFRIKGKIDPKTIEYVYSKIIDRHESLRTVFFNEDGIPYQKINDASGWKLDYVTAFENADQPVEVEKYIEEKISSPFDLTTDFMLRASLIKLSETEFLLLNVRHHIASDGWSMSLLINEFVEIYKSKIQNVEPILPELKIQYADYSIWQRNNFEEEKVADKIKYWENKLKGLEVLDLPTDFDRPAVQSTKGSYVRFFIDENLTNKLKEIAQSEKTTLYMLLISVYKVLFYHYTGQTDICIGTTVSNRENKDLEPLIGFFVNTLTLRTQFDKTTSFTELLKLVKSTVLEAYEHVAVPFEKVVDKLETGRDSSRTSLFQHSLVFNNNPAPEIELFDDIKITGEPFSSEDNIAKFDISFFIHEETNGLSVNINYCTDLFTKGKMEQMRNHFTNLLNNLVEDKEIAINKLEYQSEEERTALLDIYPSNSFEESGVTILDLFSKSVALKPDAIAYSFNSQKNTYQELDVQSDRLGYYLRKTYNLKNNDLVGILMDTNEWSVLCLLGILKSGAGYVFIDKELPEERKAYIIEDASIKALIILSDDLFDVISFTVPVFSIDVQYSDFMDLELDPTSTTSISGSDTAYVIYTSGTTGKPKGVMVSHSNVVDYYQGLEHTLSLSRFSRFGLMSSLSADLGKTVVYGSLLGGGTLYGFSKQTLMDAESLKGHIEKESIDCIKIVPSHWKAISGPNHLLLPASMIIFGGEVLSLDILDRLRDQQSHIEIINHYGPTETTIGKLLHRVSLDNSYVQVPVGKPFSSTSVYIVNEDLELCPLGISGELLIGGLGVAKGYVNHPELTAKHFITNPFGEGVLYKTGDKVRMRPDGEIIFLGRIDDQVKIRGYRVEPHEIASTVLSYDFVDQSIVLADEDSNGYKRLVCYLVPESGYSEEGLKSFLQSRLPDYMVPGIYIELDHMPLTSNGKIDRKSLPSPKGYESNQDYEAPRNELEEDLCEIWLSLLNVERIGINDDFFALGGDSITVIQFVSRAKRKGHDFKVQDLFDYKTISGLKIALENQSKNKIIPEQGIIEGTLPLTPIQKWFFEEQNDHMSHFNMNLFLKINKQINEGHLKKALKILTERHDTLRLKFEQDGDIYIQSYTDNFGYFESIDLTEEVESGIKNKISEICENAQNNKVIVSGHITQFIFIKTPVFEEHNRLFISLHHLGVDGVSLRIILDELEVILNALVQNVNVELGLKTSSYRDWGNLLHTYANSKKATDQKEYWTQVKEKYIPFSTDYDAPSQKRDTLQVHVVNISEEHTTLLLKSANKAYNTEINDLLLAGLTKTISEWTGEPDVIVGLEMHGRELFSEDIDITNTTGWFTNKYPLLLQTDFETEGELIKSVKEKIRNVPDKGLGYGALKYLNTDSEINGLLAGKSWDLVFNYLGQMDNVINKSNWFLGADENTGSHINKNYPIRDKLVVKGAIVNNTLGFSFDYSNKQYEQKTIENLAQQFVKNLTRLIDHSVNKEVTDFTPSDFNLQEKISIEELDSLFENNDFETEGVIKF</sequence>
<dbReference type="RefSeq" id="WP_229987265.1">
    <property type="nucleotide sequence ID" value="NZ_JAJJMO010000001.1"/>
</dbReference>
<dbReference type="InterPro" id="IPR023213">
    <property type="entry name" value="CAT-like_dom_sf"/>
</dbReference>
<reference evidence="7" key="1">
    <citation type="submission" date="2021-11" db="EMBL/GenBank/DDBJ databases">
        <title>Description of novel Flavobacterium species.</title>
        <authorList>
            <person name="Saticioglu I.B."/>
            <person name="Ay H."/>
            <person name="Altun S."/>
            <person name="Duman M."/>
        </authorList>
    </citation>
    <scope>NUCLEOTIDE SEQUENCE</scope>
    <source>
        <strain evidence="7">F-65</strain>
    </source>
</reference>
<dbReference type="Gene3D" id="2.30.38.10">
    <property type="entry name" value="Luciferase, Domain 3"/>
    <property type="match status" value="2"/>
</dbReference>
<dbReference type="InterPro" id="IPR010060">
    <property type="entry name" value="NRPS_synth"/>
</dbReference>
<evidence type="ECO:0000256" key="1">
    <source>
        <dbReference type="ARBA" id="ARBA00001957"/>
    </source>
</evidence>
<dbReference type="InterPro" id="IPR006162">
    <property type="entry name" value="Ppantetheine_attach_site"/>
</dbReference>
<dbReference type="InterPro" id="IPR020845">
    <property type="entry name" value="AMP-binding_CS"/>
</dbReference>
<accession>A0ABS8MP48</accession>
<dbReference type="NCBIfam" id="NF003417">
    <property type="entry name" value="PRK04813.1"/>
    <property type="match status" value="2"/>
</dbReference>
<protein>
    <submittedName>
        <fullName evidence="7">Amino acid adenylation domain-containing protein</fullName>
    </submittedName>
</protein>